<dbReference type="EMBL" id="JACICE010000001">
    <property type="protein sequence ID" value="MBB3774424.1"/>
    <property type="molecule type" value="Genomic_DNA"/>
</dbReference>
<dbReference type="Gene3D" id="3.90.1070.10">
    <property type="match status" value="1"/>
</dbReference>
<comment type="caution">
    <text evidence="2">The sequence shown here is derived from an EMBL/GenBank/DDBJ whole genome shotgun (WGS) entry which is preliminary data.</text>
</comment>
<protein>
    <submittedName>
        <fullName evidence="2">Sucrose-6-phosphate hydrolase</fullName>
    </submittedName>
</protein>
<evidence type="ECO:0000313" key="3">
    <source>
        <dbReference type="Proteomes" id="UP000430021"/>
    </source>
</evidence>
<dbReference type="AlphaFoldDB" id="A0A6I4UKD3"/>
<name>A0A6I4UKD3_9SPHN</name>
<proteinExistence type="predicted"/>
<dbReference type="InterPro" id="IPR023214">
    <property type="entry name" value="HAD_sf"/>
</dbReference>
<gene>
    <name evidence="1" type="ORF">FHS52_000367</name>
    <name evidence="2" type="ORF">GRI59_04745</name>
</gene>
<evidence type="ECO:0000313" key="1">
    <source>
        <dbReference type="EMBL" id="MBB3774424.1"/>
    </source>
</evidence>
<dbReference type="GO" id="GO:0016787">
    <property type="term" value="F:hydrolase activity"/>
    <property type="evidence" value="ECO:0007669"/>
    <property type="project" value="UniProtKB-KW"/>
</dbReference>
<dbReference type="InterPro" id="IPR024197">
    <property type="entry name" value="TPP-like"/>
</dbReference>
<reference evidence="1 4" key="2">
    <citation type="submission" date="2020-08" db="EMBL/GenBank/DDBJ databases">
        <title>Genomic Encyclopedia of Type Strains, Phase IV (KMG-IV): sequencing the most valuable type-strain genomes for metagenomic binning, comparative biology and taxonomic classification.</title>
        <authorList>
            <person name="Goeker M."/>
        </authorList>
    </citation>
    <scope>NUCLEOTIDE SEQUENCE [LARGE SCALE GENOMIC DNA]</scope>
    <source>
        <strain evidence="1 4">DSM 8510</strain>
    </source>
</reference>
<evidence type="ECO:0000313" key="2">
    <source>
        <dbReference type="EMBL" id="MXP37925.1"/>
    </source>
</evidence>
<reference evidence="2 3" key="1">
    <citation type="submission" date="2019-12" db="EMBL/GenBank/DDBJ databases">
        <title>Genomic-based taxomic classification of the family Erythrobacteraceae.</title>
        <authorList>
            <person name="Xu L."/>
        </authorList>
    </citation>
    <scope>NUCLEOTIDE SEQUENCE [LARGE SCALE GENOMIC DNA]</scope>
    <source>
        <strain evidence="2 3">JCM 10282</strain>
    </source>
</reference>
<dbReference type="RefSeq" id="WP_160760018.1">
    <property type="nucleotide sequence ID" value="NZ_BAAADZ010000002.1"/>
</dbReference>
<keyword evidence="2" id="KW-0378">Hydrolase</keyword>
<keyword evidence="4" id="KW-1185">Reference proteome</keyword>
<dbReference type="SUPFAM" id="SSF56784">
    <property type="entry name" value="HAD-like"/>
    <property type="match status" value="1"/>
</dbReference>
<dbReference type="Gene3D" id="3.40.50.1000">
    <property type="entry name" value="HAD superfamily/HAD-like"/>
    <property type="match status" value="1"/>
</dbReference>
<dbReference type="PIRSF" id="PIRSF030802">
    <property type="entry name" value="UCP030802"/>
    <property type="match status" value="1"/>
</dbReference>
<dbReference type="OrthoDB" id="8746852at2"/>
<accession>A0A6I4UKD3</accession>
<dbReference type="Proteomes" id="UP000430021">
    <property type="component" value="Unassembled WGS sequence"/>
</dbReference>
<dbReference type="EMBL" id="WTYB01000001">
    <property type="protein sequence ID" value="MXP37925.1"/>
    <property type="molecule type" value="Genomic_DNA"/>
</dbReference>
<dbReference type="InterPro" id="IPR036412">
    <property type="entry name" value="HAD-like_sf"/>
</dbReference>
<sequence length="249" mass="27319">MTIRPLILADLDDSLFQTRPKCGDWPDDTLRLMSRLVDGSPSGYATPPQQGLMAWLAHGEVVPVTARSREVLSRVDIAQAPAICANGGCILMADGTPDPVWHRHLEAQAQAGITPGALYPELIAGLDGEAFRHWIVSEDGLDLYCVIKSNHGDVPALTAVAEALKPRLPQGWRIHANGNNLAFLPPWLSKRAAVRYMLEQVRCVTPERPVIGIGDSWSDAGFLDLTDMAMIPTQAQLWQHIARGHEWID</sequence>
<evidence type="ECO:0000313" key="4">
    <source>
        <dbReference type="Proteomes" id="UP000548685"/>
    </source>
</evidence>
<organism evidence="2 3">
    <name type="scientific">Erythrobacter ramosus</name>
    <dbReference type="NCBI Taxonomy" id="35811"/>
    <lineage>
        <taxon>Bacteria</taxon>
        <taxon>Pseudomonadati</taxon>
        <taxon>Pseudomonadota</taxon>
        <taxon>Alphaproteobacteria</taxon>
        <taxon>Sphingomonadales</taxon>
        <taxon>Erythrobacteraceae</taxon>
        <taxon>Erythrobacter/Porphyrobacter group</taxon>
        <taxon>Erythrobacter</taxon>
    </lineage>
</organism>
<dbReference type="Proteomes" id="UP000548685">
    <property type="component" value="Unassembled WGS sequence"/>
</dbReference>